<dbReference type="InterPro" id="IPR036291">
    <property type="entry name" value="NAD(P)-bd_dom_sf"/>
</dbReference>
<proteinExistence type="predicted"/>
<organism evidence="2 3">
    <name type="scientific">Saccharopolyspora oryzae</name>
    <dbReference type="NCBI Taxonomy" id="2997343"/>
    <lineage>
        <taxon>Bacteria</taxon>
        <taxon>Bacillati</taxon>
        <taxon>Actinomycetota</taxon>
        <taxon>Actinomycetes</taxon>
        <taxon>Pseudonocardiales</taxon>
        <taxon>Pseudonocardiaceae</taxon>
        <taxon>Saccharopolyspora</taxon>
    </lineage>
</organism>
<dbReference type="PANTHER" id="PTHR43162:SF1">
    <property type="entry name" value="PRESTALK A DIFFERENTIATION PROTEIN A"/>
    <property type="match status" value="1"/>
</dbReference>
<evidence type="ECO:0000259" key="1">
    <source>
        <dbReference type="Pfam" id="PF13460"/>
    </source>
</evidence>
<comment type="caution">
    <text evidence="2">The sequence shown here is derived from an EMBL/GenBank/DDBJ whole genome shotgun (WGS) entry which is preliminary data.</text>
</comment>
<protein>
    <submittedName>
        <fullName evidence="2">NAD(P)H-binding protein</fullName>
    </submittedName>
</protein>
<dbReference type="Pfam" id="PF13460">
    <property type="entry name" value="NAD_binding_10"/>
    <property type="match status" value="1"/>
</dbReference>
<dbReference type="Proteomes" id="UP001210380">
    <property type="component" value="Unassembled WGS sequence"/>
</dbReference>
<dbReference type="InterPro" id="IPR051604">
    <property type="entry name" value="Ergot_Alk_Oxidoreductase"/>
</dbReference>
<keyword evidence="3" id="KW-1185">Reference proteome</keyword>
<dbReference type="Gene3D" id="3.90.25.10">
    <property type="entry name" value="UDP-galactose 4-epimerase, domain 1"/>
    <property type="match status" value="1"/>
</dbReference>
<dbReference type="SUPFAM" id="SSF51735">
    <property type="entry name" value="NAD(P)-binding Rossmann-fold domains"/>
    <property type="match status" value="1"/>
</dbReference>
<feature type="domain" description="NAD(P)-binding" evidence="1">
    <location>
        <begin position="6"/>
        <end position="182"/>
    </location>
</feature>
<dbReference type="Gene3D" id="3.40.50.720">
    <property type="entry name" value="NAD(P)-binding Rossmann-like Domain"/>
    <property type="match status" value="1"/>
</dbReference>
<dbReference type="InterPro" id="IPR016040">
    <property type="entry name" value="NAD(P)-bd_dom"/>
</dbReference>
<accession>A0ABT4UU98</accession>
<dbReference type="EMBL" id="JAQGLA010000008">
    <property type="protein sequence ID" value="MDA3625300.1"/>
    <property type="molecule type" value="Genomic_DNA"/>
</dbReference>
<name>A0ABT4UU98_9PSEU</name>
<reference evidence="2 3" key="1">
    <citation type="submission" date="2022-11" db="EMBL/GenBank/DDBJ databases">
        <title>Draft genome sequence of Saccharopolyspora sp. WRP15-2 isolated from rhizosphere soils of wild rice in Thailand.</title>
        <authorList>
            <person name="Duangmal K."/>
            <person name="Kammanee S."/>
            <person name="Muangham S."/>
        </authorList>
    </citation>
    <scope>NUCLEOTIDE SEQUENCE [LARGE SCALE GENOMIC DNA]</scope>
    <source>
        <strain evidence="2 3">WRP15-2</strain>
    </source>
</reference>
<gene>
    <name evidence="2" type="ORF">OU415_07625</name>
</gene>
<evidence type="ECO:0000313" key="3">
    <source>
        <dbReference type="Proteomes" id="UP001210380"/>
    </source>
</evidence>
<dbReference type="RefSeq" id="WP_270947879.1">
    <property type="nucleotide sequence ID" value="NZ_JAQGLA010000008.1"/>
</dbReference>
<sequence length="296" mass="31586">MILVTGATGNVGSEVASALAAAGHPVRAMTRRPHEARTPDGVEVVYGDAEDPASLDEAFRGVDRAFLMTSQQVGTAPRPTHDISLAAAAQRAGVAHLVKLSVYGAGRGDDVIDRWHAEAEAAVVSTGIDHTILRPGRFMSNALHWAPMIRRGDQVRIPFAHRPTAAIAPADIATIAVSALTTDEHRNAVHQLSGPQVLTPAQELSIIGEELGRHLQLAEPSLGETRAGLRRSGMSPEVVDAVLNRAVGSDDGAQVLPAMPGLLGRQPTTFADWVRTHIDSFAHQENDDRQEREDVH</sequence>
<dbReference type="PANTHER" id="PTHR43162">
    <property type="match status" value="1"/>
</dbReference>
<evidence type="ECO:0000313" key="2">
    <source>
        <dbReference type="EMBL" id="MDA3625300.1"/>
    </source>
</evidence>